<protein>
    <recommendedName>
        <fullName evidence="2">PORR domain-containing protein</fullName>
    </recommendedName>
</protein>
<keyword evidence="1" id="KW-0472">Membrane</keyword>
<dbReference type="AlphaFoldDB" id="A0A2K1XBH9"/>
<keyword evidence="1" id="KW-0812">Transmembrane</keyword>
<proteinExistence type="predicted"/>
<keyword evidence="1" id="KW-1133">Transmembrane helix</keyword>
<dbReference type="GO" id="GO:0003723">
    <property type="term" value="F:RNA binding"/>
    <property type="evidence" value="ECO:0007669"/>
    <property type="project" value="InterPro"/>
</dbReference>
<accession>A0A2K1XBH9</accession>
<dbReference type="InterPro" id="IPR021099">
    <property type="entry name" value="PORR_domain"/>
</dbReference>
<dbReference type="InParanoid" id="A0A2K1XBH9"/>
<feature type="domain" description="PORR" evidence="2">
    <location>
        <begin position="4"/>
        <end position="68"/>
    </location>
</feature>
<evidence type="ECO:0000259" key="2">
    <source>
        <dbReference type="Pfam" id="PF11955"/>
    </source>
</evidence>
<evidence type="ECO:0000313" key="4">
    <source>
        <dbReference type="Proteomes" id="UP000006729"/>
    </source>
</evidence>
<dbReference type="Pfam" id="PF11955">
    <property type="entry name" value="PORR"/>
    <property type="match status" value="1"/>
</dbReference>
<gene>
    <name evidence="3" type="ORF">POPTR_016G061800</name>
</gene>
<dbReference type="EMBL" id="CM009305">
    <property type="protein sequence ID" value="PNS98134.1"/>
    <property type="molecule type" value="Genomic_DNA"/>
</dbReference>
<organism evidence="3 4">
    <name type="scientific">Populus trichocarpa</name>
    <name type="common">Western balsam poplar</name>
    <name type="synonym">Populus balsamifera subsp. trichocarpa</name>
    <dbReference type="NCBI Taxonomy" id="3694"/>
    <lineage>
        <taxon>Eukaryota</taxon>
        <taxon>Viridiplantae</taxon>
        <taxon>Streptophyta</taxon>
        <taxon>Embryophyta</taxon>
        <taxon>Tracheophyta</taxon>
        <taxon>Spermatophyta</taxon>
        <taxon>Magnoliopsida</taxon>
        <taxon>eudicotyledons</taxon>
        <taxon>Gunneridae</taxon>
        <taxon>Pentapetalae</taxon>
        <taxon>rosids</taxon>
        <taxon>fabids</taxon>
        <taxon>Malpighiales</taxon>
        <taxon>Salicaceae</taxon>
        <taxon>Saliceae</taxon>
        <taxon>Populus</taxon>
    </lineage>
</organism>
<feature type="transmembrane region" description="Helical" evidence="1">
    <location>
        <begin position="96"/>
        <end position="113"/>
    </location>
</feature>
<name>A0A2K1XBH9_POPTR</name>
<sequence length="115" mass="13174">MDTALLQDSQEQTIHQNYESDTVERLFRVLMITKGRTVPLQSFYPLKSDLDLGLPNNSEKILTKKKPKGEGEGEGEGNVAIRTKSIFIYIMLKNRFNYVLVASDFFIMIPLLFTN</sequence>
<evidence type="ECO:0000256" key="1">
    <source>
        <dbReference type="SAM" id="Phobius"/>
    </source>
</evidence>
<evidence type="ECO:0000313" key="3">
    <source>
        <dbReference type="EMBL" id="PNS98134.1"/>
    </source>
</evidence>
<reference evidence="3 4" key="1">
    <citation type="journal article" date="2006" name="Science">
        <title>The genome of black cottonwood, Populus trichocarpa (Torr. &amp; Gray).</title>
        <authorList>
            <person name="Tuskan G.A."/>
            <person name="Difazio S."/>
            <person name="Jansson S."/>
            <person name="Bohlmann J."/>
            <person name="Grigoriev I."/>
            <person name="Hellsten U."/>
            <person name="Putnam N."/>
            <person name="Ralph S."/>
            <person name="Rombauts S."/>
            <person name="Salamov A."/>
            <person name="Schein J."/>
            <person name="Sterck L."/>
            <person name="Aerts A."/>
            <person name="Bhalerao R.R."/>
            <person name="Bhalerao R.P."/>
            <person name="Blaudez D."/>
            <person name="Boerjan W."/>
            <person name="Brun A."/>
            <person name="Brunner A."/>
            <person name="Busov V."/>
            <person name="Campbell M."/>
            <person name="Carlson J."/>
            <person name="Chalot M."/>
            <person name="Chapman J."/>
            <person name="Chen G.L."/>
            <person name="Cooper D."/>
            <person name="Coutinho P.M."/>
            <person name="Couturier J."/>
            <person name="Covert S."/>
            <person name="Cronk Q."/>
            <person name="Cunningham R."/>
            <person name="Davis J."/>
            <person name="Degroeve S."/>
            <person name="Dejardin A."/>
            <person name="Depamphilis C."/>
            <person name="Detter J."/>
            <person name="Dirks B."/>
            <person name="Dubchak I."/>
            <person name="Duplessis S."/>
            <person name="Ehlting J."/>
            <person name="Ellis B."/>
            <person name="Gendler K."/>
            <person name="Goodstein D."/>
            <person name="Gribskov M."/>
            <person name="Grimwood J."/>
            <person name="Groover A."/>
            <person name="Gunter L."/>
            <person name="Hamberger B."/>
            <person name="Heinze B."/>
            <person name="Helariutta Y."/>
            <person name="Henrissat B."/>
            <person name="Holligan D."/>
            <person name="Holt R."/>
            <person name="Huang W."/>
            <person name="Islam-Faridi N."/>
            <person name="Jones S."/>
            <person name="Jones-Rhoades M."/>
            <person name="Jorgensen R."/>
            <person name="Joshi C."/>
            <person name="Kangasjarvi J."/>
            <person name="Karlsson J."/>
            <person name="Kelleher C."/>
            <person name="Kirkpatrick R."/>
            <person name="Kirst M."/>
            <person name="Kohler A."/>
            <person name="Kalluri U."/>
            <person name="Larimer F."/>
            <person name="Leebens-Mack J."/>
            <person name="Leple J.C."/>
            <person name="Locascio P."/>
            <person name="Lou Y."/>
            <person name="Lucas S."/>
            <person name="Martin F."/>
            <person name="Montanini B."/>
            <person name="Napoli C."/>
            <person name="Nelson D.R."/>
            <person name="Nelson C."/>
            <person name="Nieminen K."/>
            <person name="Nilsson O."/>
            <person name="Pereda V."/>
            <person name="Peter G."/>
            <person name="Philippe R."/>
            <person name="Pilate G."/>
            <person name="Poliakov A."/>
            <person name="Razumovskaya J."/>
            <person name="Richardson P."/>
            <person name="Rinaldi C."/>
            <person name="Ritland K."/>
            <person name="Rouze P."/>
            <person name="Ryaboy D."/>
            <person name="Schmutz J."/>
            <person name="Schrader J."/>
            <person name="Segerman B."/>
            <person name="Shin H."/>
            <person name="Siddiqui A."/>
            <person name="Sterky F."/>
            <person name="Terry A."/>
            <person name="Tsai C.J."/>
            <person name="Uberbacher E."/>
            <person name="Unneberg P."/>
            <person name="Vahala J."/>
            <person name="Wall K."/>
            <person name="Wessler S."/>
            <person name="Yang G."/>
            <person name="Yin T."/>
            <person name="Douglas C."/>
            <person name="Marra M."/>
            <person name="Sandberg G."/>
            <person name="Van de Peer Y."/>
            <person name="Rokhsar D."/>
        </authorList>
    </citation>
    <scope>NUCLEOTIDE SEQUENCE [LARGE SCALE GENOMIC DNA]</scope>
    <source>
        <strain evidence="4">cv. Nisqually</strain>
    </source>
</reference>
<keyword evidence="4" id="KW-1185">Reference proteome</keyword>
<dbReference type="Proteomes" id="UP000006729">
    <property type="component" value="Chromosome 16"/>
</dbReference>